<protein>
    <submittedName>
        <fullName evidence="2">Uncharacterized protein</fullName>
    </submittedName>
</protein>
<dbReference type="Gene3D" id="2.60.120.260">
    <property type="entry name" value="Galactose-binding domain-like"/>
    <property type="match status" value="1"/>
</dbReference>
<organism evidence="2 3">
    <name type="scientific">Sphaerotilus montanus</name>
    <dbReference type="NCBI Taxonomy" id="522889"/>
    <lineage>
        <taxon>Bacteria</taxon>
        <taxon>Pseudomonadati</taxon>
        <taxon>Pseudomonadota</taxon>
        <taxon>Betaproteobacteria</taxon>
        <taxon>Burkholderiales</taxon>
        <taxon>Sphaerotilaceae</taxon>
        <taxon>Sphaerotilus</taxon>
    </lineage>
</organism>
<dbReference type="EMBL" id="JACCFH010000001">
    <property type="protein sequence ID" value="NYG32388.1"/>
    <property type="molecule type" value="Genomic_DNA"/>
</dbReference>
<proteinExistence type="predicted"/>
<evidence type="ECO:0000313" key="2">
    <source>
        <dbReference type="EMBL" id="NYG32388.1"/>
    </source>
</evidence>
<dbReference type="AlphaFoldDB" id="A0A7Y9QVT7"/>
<sequence length="544" mass="57928">MRSSVRSVPPAPRLLSTALLAVGLLGSALAAPLCRAPANLIPNAGFEGGAFSPGGRPTGWEFESWSTTALGTWDNTTAHSGRRSVRIDARSPDDALWRQPVAAPVNVPLFLGGWIKSDNVQRGADQPGSPGATVSVLGRWDQPAPTLGTTPWHAVGMSFLSDTSPLLVAPRLGFWGGLASGTAWYDDLVLVPRVADAPHPRWKILLLVYPQTDAVITRPDGSPRHVQGTSSSAELTKTAEQARLFVERDIPALTSGNMLPTLTIRHARQPMKTLSPVGEGWWPAQGDVLSELDPAFDSVIVVWDPRVKDVATGESLWIGGGAGLTQARGVSQTYTTMSVEYAGVNGHRNVYKHEWGHSILSYFEALQQTPQPTVNNHATASQYVNCKTGQYYVWQDETEAQPIPNSIYSNTAGFTHDYYSGTVARAEAPQTCLGIGPQAWAWGGPVTHSGSAPVFTAAERVGALIGQVSALQTAGILGPRPAQVLQAELQAARLVLRIPRASAQARWPLAVFSRHVQALVARGQLLPQAGTLLIEAATAASGCV</sequence>
<feature type="chain" id="PRO_5031358276" evidence="1">
    <location>
        <begin position="31"/>
        <end position="544"/>
    </location>
</feature>
<accession>A0A7Y9QVT7</accession>
<dbReference type="RefSeq" id="WP_179633285.1">
    <property type="nucleotide sequence ID" value="NZ_JACCFH010000001.1"/>
</dbReference>
<name>A0A7Y9QVT7_9BURK</name>
<comment type="caution">
    <text evidence="2">The sequence shown here is derived from an EMBL/GenBank/DDBJ whole genome shotgun (WGS) entry which is preliminary data.</text>
</comment>
<keyword evidence="3" id="KW-1185">Reference proteome</keyword>
<evidence type="ECO:0000313" key="3">
    <source>
        <dbReference type="Proteomes" id="UP000518288"/>
    </source>
</evidence>
<evidence type="ECO:0000256" key="1">
    <source>
        <dbReference type="SAM" id="SignalP"/>
    </source>
</evidence>
<reference evidence="2 3" key="1">
    <citation type="submission" date="2020-07" db="EMBL/GenBank/DDBJ databases">
        <title>Genomic Encyclopedia of Archaeal and Bacterial Type Strains, Phase II (KMG-II): from individual species to whole genera.</title>
        <authorList>
            <person name="Goeker M."/>
        </authorList>
    </citation>
    <scope>NUCLEOTIDE SEQUENCE [LARGE SCALE GENOMIC DNA]</scope>
    <source>
        <strain evidence="2 3">DSM 21226</strain>
    </source>
</reference>
<gene>
    <name evidence="2" type="ORF">BDD16_001374</name>
</gene>
<dbReference type="Proteomes" id="UP000518288">
    <property type="component" value="Unassembled WGS sequence"/>
</dbReference>
<keyword evidence="1" id="KW-0732">Signal</keyword>
<feature type="signal peptide" evidence="1">
    <location>
        <begin position="1"/>
        <end position="30"/>
    </location>
</feature>